<comment type="caution">
    <text evidence="8">The sequence shown here is derived from an EMBL/GenBank/DDBJ whole genome shotgun (WGS) entry which is preliminary data.</text>
</comment>
<dbReference type="GO" id="GO:0005886">
    <property type="term" value="C:plasma membrane"/>
    <property type="evidence" value="ECO:0007669"/>
    <property type="project" value="TreeGrafter"/>
</dbReference>
<feature type="transmembrane region" description="Helical" evidence="6">
    <location>
        <begin position="422"/>
        <end position="441"/>
    </location>
</feature>
<feature type="transmembrane region" description="Helical" evidence="6">
    <location>
        <begin position="595"/>
        <end position="616"/>
    </location>
</feature>
<evidence type="ECO:0000256" key="3">
    <source>
        <dbReference type="ARBA" id="ARBA00022989"/>
    </source>
</evidence>
<gene>
    <name evidence="8" type="ORF">D6D13_07600</name>
</gene>
<feature type="transmembrane region" description="Helical" evidence="6">
    <location>
        <begin position="284"/>
        <end position="305"/>
    </location>
</feature>
<feature type="transmembrane region" description="Helical" evidence="6">
    <location>
        <begin position="229"/>
        <end position="247"/>
    </location>
</feature>
<feature type="region of interest" description="Disordered" evidence="5">
    <location>
        <begin position="76"/>
        <end position="184"/>
    </location>
</feature>
<feature type="transmembrane region" description="Helical" evidence="6">
    <location>
        <begin position="32"/>
        <end position="50"/>
    </location>
</feature>
<evidence type="ECO:0000256" key="1">
    <source>
        <dbReference type="ARBA" id="ARBA00004141"/>
    </source>
</evidence>
<evidence type="ECO:0000256" key="6">
    <source>
        <dbReference type="SAM" id="Phobius"/>
    </source>
</evidence>
<feature type="transmembrane region" description="Helical" evidence="6">
    <location>
        <begin position="461"/>
        <end position="480"/>
    </location>
</feature>
<feature type="transmembrane region" description="Helical" evidence="6">
    <location>
        <begin position="317"/>
        <end position="339"/>
    </location>
</feature>
<accession>A0A4S9CA51</accession>
<dbReference type="SUPFAM" id="SSF103473">
    <property type="entry name" value="MFS general substrate transporter"/>
    <property type="match status" value="1"/>
</dbReference>
<feature type="domain" description="Major facilitator superfamily (MFS) profile" evidence="7">
    <location>
        <begin position="189"/>
        <end position="620"/>
    </location>
</feature>
<organism evidence="8">
    <name type="scientific">Aureobasidium pullulans</name>
    <name type="common">Black yeast</name>
    <name type="synonym">Pullularia pullulans</name>
    <dbReference type="NCBI Taxonomy" id="5580"/>
    <lineage>
        <taxon>Eukaryota</taxon>
        <taxon>Fungi</taxon>
        <taxon>Dikarya</taxon>
        <taxon>Ascomycota</taxon>
        <taxon>Pezizomycotina</taxon>
        <taxon>Dothideomycetes</taxon>
        <taxon>Dothideomycetidae</taxon>
        <taxon>Dothideales</taxon>
        <taxon>Saccotheciaceae</taxon>
        <taxon>Aureobasidium</taxon>
    </lineage>
</organism>
<protein>
    <submittedName>
        <fullName evidence="8">MFS general substrate transporter</fullName>
    </submittedName>
</protein>
<dbReference type="PANTHER" id="PTHR23502">
    <property type="entry name" value="MAJOR FACILITATOR SUPERFAMILY"/>
    <property type="match status" value="1"/>
</dbReference>
<dbReference type="InterPro" id="IPR020846">
    <property type="entry name" value="MFS_dom"/>
</dbReference>
<evidence type="ECO:0000313" key="8">
    <source>
        <dbReference type="EMBL" id="THX03636.1"/>
    </source>
</evidence>
<dbReference type="AlphaFoldDB" id="A0A4S9CA51"/>
<proteinExistence type="predicted"/>
<keyword evidence="2 6" id="KW-0812">Transmembrane</keyword>
<name>A0A4S9CA51_AURPU</name>
<sequence>MNNATVQESISEIKLNDLICVKPLGKCARDRFLLSFLHLFLISTDFWFALMHRTPTLSCYIMQTLIEYRRQKKQASLIHGRDKPNYKGAERDDQEVATNSSDTEARSLSSEHSPGYQTSTSPSIKARLPPLVASRKQQSLLPSPSPSLPSDEDLIEEKRPDDESKDKISVGCEDNQSDQADPHNWSNGKRLWTTAILFLLVFSQGWVSACDSNIAKPASKELHVRQTTETLATALFLLGISAGSLVVGPLSEELGRNPVYLVPSMFYLCFTLGDALTPNFGAQITFRFLAGVSASPALSIYGGSLADLYTTEEREKLWPFFALSPLLSPILAPVAAAWIEDYLSWRWVYWIGLALSGAVYLLAFLCLPETFSPMIIQWRTHHLRQLTGSAKYTCDLEGRDSLGKRLAQNLSQPAKFFTTEPVIITLGSYLIVVYVVIFTFLNGFEFIFTDTYGLSPGETGLAFLGICIGALISTAVTPLIGHFFKSTSTTEEKSQEQPPEYLLVPAIIASPFFAISIFWLGWTNYKSISYWSDYAATILFGYSMTAIFVSSYSYIINIYGTWSSSALGSITMARYFVASGMLVAARPMYQGIGVHWSLTFLGCLGLLCLPVPFLIYRYGKWLRKKSQFIDDEEE</sequence>
<dbReference type="InterPro" id="IPR011701">
    <property type="entry name" value="MFS"/>
</dbReference>
<keyword evidence="4 6" id="KW-0472">Membrane</keyword>
<dbReference type="EMBL" id="QZAS01000031">
    <property type="protein sequence ID" value="THX03636.1"/>
    <property type="molecule type" value="Genomic_DNA"/>
</dbReference>
<dbReference type="InterPro" id="IPR036259">
    <property type="entry name" value="MFS_trans_sf"/>
</dbReference>
<dbReference type="PROSITE" id="PS50850">
    <property type="entry name" value="MFS"/>
    <property type="match status" value="1"/>
</dbReference>
<feature type="compositionally biased region" description="Basic and acidic residues" evidence="5">
    <location>
        <begin position="156"/>
        <end position="168"/>
    </location>
</feature>
<reference evidence="8" key="1">
    <citation type="submission" date="2018-10" db="EMBL/GenBank/DDBJ databases">
        <title>Fifty Aureobasidium pullulans genomes reveal a recombining polyextremotolerant generalist.</title>
        <authorList>
            <person name="Gostincar C."/>
            <person name="Turk M."/>
            <person name="Zajc J."/>
            <person name="Gunde-Cimerman N."/>
        </authorList>
    </citation>
    <scope>NUCLEOTIDE SEQUENCE [LARGE SCALE GENOMIC DNA]</scope>
    <source>
        <strain evidence="8">EXF-10085</strain>
    </source>
</reference>
<dbReference type="PANTHER" id="PTHR23502:SF188">
    <property type="entry name" value="MAJOR FACILITATOR SUPERFAMILY (MFS) PROFILE DOMAIN-CONTAINING PROTEIN"/>
    <property type="match status" value="1"/>
</dbReference>
<feature type="compositionally biased region" description="Polar residues" evidence="5">
    <location>
        <begin position="96"/>
        <end position="123"/>
    </location>
</feature>
<evidence type="ECO:0000259" key="7">
    <source>
        <dbReference type="PROSITE" id="PS50850"/>
    </source>
</evidence>
<evidence type="ECO:0000256" key="2">
    <source>
        <dbReference type="ARBA" id="ARBA00022692"/>
    </source>
</evidence>
<dbReference type="CDD" id="cd17323">
    <property type="entry name" value="MFS_Tpo1_MDR_like"/>
    <property type="match status" value="1"/>
</dbReference>
<comment type="subcellular location">
    <subcellularLocation>
        <location evidence="1">Membrane</location>
        <topology evidence="1">Multi-pass membrane protein</topology>
    </subcellularLocation>
</comment>
<feature type="transmembrane region" description="Helical" evidence="6">
    <location>
        <begin position="567"/>
        <end position="589"/>
    </location>
</feature>
<dbReference type="GO" id="GO:0022857">
    <property type="term" value="F:transmembrane transporter activity"/>
    <property type="evidence" value="ECO:0007669"/>
    <property type="project" value="InterPro"/>
</dbReference>
<feature type="transmembrane region" description="Helical" evidence="6">
    <location>
        <begin position="534"/>
        <end position="555"/>
    </location>
</feature>
<feature type="compositionally biased region" description="Basic and acidic residues" evidence="5">
    <location>
        <begin position="79"/>
        <end position="91"/>
    </location>
</feature>
<dbReference type="Gene3D" id="1.20.1250.20">
    <property type="entry name" value="MFS general substrate transporter like domains"/>
    <property type="match status" value="1"/>
</dbReference>
<evidence type="ECO:0000256" key="5">
    <source>
        <dbReference type="SAM" id="MobiDB-lite"/>
    </source>
</evidence>
<dbReference type="Pfam" id="PF07690">
    <property type="entry name" value="MFS_1"/>
    <property type="match status" value="1"/>
</dbReference>
<keyword evidence="3 6" id="KW-1133">Transmembrane helix</keyword>
<feature type="transmembrane region" description="Helical" evidence="6">
    <location>
        <begin position="501"/>
        <end position="522"/>
    </location>
</feature>
<feature type="transmembrane region" description="Helical" evidence="6">
    <location>
        <begin position="345"/>
        <end position="367"/>
    </location>
</feature>
<evidence type="ECO:0000256" key="4">
    <source>
        <dbReference type="ARBA" id="ARBA00023136"/>
    </source>
</evidence>
<feature type="transmembrane region" description="Helical" evidence="6">
    <location>
        <begin position="191"/>
        <end position="209"/>
    </location>
</feature>